<dbReference type="GO" id="GO:0005634">
    <property type="term" value="C:nucleus"/>
    <property type="evidence" value="ECO:0007669"/>
    <property type="project" value="UniProtKB-SubCell"/>
</dbReference>
<comment type="caution">
    <text evidence="7">The sequence shown here is derived from an EMBL/GenBank/DDBJ whole genome shotgun (WGS) entry which is preliminary data.</text>
</comment>
<dbReference type="GO" id="GO:0003680">
    <property type="term" value="F:minor groove of adenine-thymine-rich DNA binding"/>
    <property type="evidence" value="ECO:0007669"/>
    <property type="project" value="UniProtKB-UniRule"/>
</dbReference>
<feature type="region of interest" description="Disordered" evidence="5">
    <location>
        <begin position="57"/>
        <end position="100"/>
    </location>
</feature>
<dbReference type="Proteomes" id="UP000015453">
    <property type="component" value="Unassembled WGS sequence"/>
</dbReference>
<evidence type="ECO:0000256" key="4">
    <source>
        <dbReference type="RuleBase" id="RU367031"/>
    </source>
</evidence>
<comment type="domain">
    <text evidence="4">The PPC domain mediates interactions between AHL proteins.</text>
</comment>
<evidence type="ECO:0000256" key="2">
    <source>
        <dbReference type="ARBA" id="ARBA00023125"/>
    </source>
</evidence>
<organism evidence="7 8">
    <name type="scientific">Genlisea aurea</name>
    <dbReference type="NCBI Taxonomy" id="192259"/>
    <lineage>
        <taxon>Eukaryota</taxon>
        <taxon>Viridiplantae</taxon>
        <taxon>Streptophyta</taxon>
        <taxon>Embryophyta</taxon>
        <taxon>Tracheophyta</taxon>
        <taxon>Spermatophyta</taxon>
        <taxon>Magnoliopsida</taxon>
        <taxon>eudicotyledons</taxon>
        <taxon>Gunneridae</taxon>
        <taxon>Pentapetalae</taxon>
        <taxon>asterids</taxon>
        <taxon>lamiids</taxon>
        <taxon>Lamiales</taxon>
        <taxon>Lentibulariaceae</taxon>
        <taxon>Genlisea</taxon>
    </lineage>
</organism>
<keyword evidence="3 4" id="KW-0804">Transcription</keyword>
<feature type="domain" description="PPC" evidence="6">
    <location>
        <begin position="1"/>
        <end position="77"/>
    </location>
</feature>
<feature type="non-terminal residue" evidence="7">
    <location>
        <position position="1"/>
    </location>
</feature>
<comment type="subcellular location">
    <subcellularLocation>
        <location evidence="4">Nucleus</location>
    </subcellularLocation>
</comment>
<evidence type="ECO:0000313" key="8">
    <source>
        <dbReference type="Proteomes" id="UP000015453"/>
    </source>
</evidence>
<dbReference type="PANTHER" id="PTHR31500">
    <property type="entry name" value="AT-HOOK MOTIF NUCLEAR-LOCALIZED PROTEIN 9"/>
    <property type="match status" value="1"/>
</dbReference>
<dbReference type="CDD" id="cd11378">
    <property type="entry name" value="DUF296"/>
    <property type="match status" value="1"/>
</dbReference>
<dbReference type="InterPro" id="IPR039605">
    <property type="entry name" value="AHL"/>
</dbReference>
<keyword evidence="2 4" id="KW-0238">DNA-binding</keyword>
<evidence type="ECO:0000259" key="6">
    <source>
        <dbReference type="PROSITE" id="PS51742"/>
    </source>
</evidence>
<protein>
    <recommendedName>
        <fullName evidence="4">AT-hook motif nuclear-localized protein</fullName>
    </recommendedName>
</protein>
<evidence type="ECO:0000256" key="1">
    <source>
        <dbReference type="ARBA" id="ARBA00023015"/>
    </source>
</evidence>
<keyword evidence="8" id="KW-1185">Reference proteome</keyword>
<dbReference type="InterPro" id="IPR005175">
    <property type="entry name" value="PPC_dom"/>
</dbReference>
<dbReference type="EMBL" id="AUSU01006558">
    <property type="protein sequence ID" value="EPS61849.1"/>
    <property type="molecule type" value="Genomic_DNA"/>
</dbReference>
<comment type="function">
    <text evidence="4">Transcription factor that specifically binds AT-rich DNA sequences related to the nuclear matrix attachment regions (MARs).</text>
</comment>
<feature type="compositionally biased region" description="Low complexity" evidence="5">
    <location>
        <begin position="75"/>
        <end position="84"/>
    </location>
</feature>
<keyword evidence="1 4" id="KW-0805">Transcription regulation</keyword>
<proteinExistence type="predicted"/>
<dbReference type="Pfam" id="PF03479">
    <property type="entry name" value="PCC"/>
    <property type="match status" value="1"/>
</dbReference>
<evidence type="ECO:0000256" key="3">
    <source>
        <dbReference type="ARBA" id="ARBA00023163"/>
    </source>
</evidence>
<dbReference type="OrthoDB" id="913036at2759"/>
<accession>S8C560</accession>
<dbReference type="PROSITE" id="PS51742">
    <property type="entry name" value="PPC"/>
    <property type="match status" value="1"/>
</dbReference>
<sequence length="100" mass="10182">GRFDIISLSGSFVPSECNARSGLSVSLAASDGRVLGGGVGENLRAASPVQIIVGSFTTQRGEKTKPSTTNFEAASHSSSTGGSSDEQDNGERDLLVHVSA</sequence>
<reference evidence="7 8" key="1">
    <citation type="journal article" date="2013" name="BMC Genomics">
        <title>The miniature genome of a carnivorous plant Genlisea aurea contains a low number of genes and short non-coding sequences.</title>
        <authorList>
            <person name="Leushkin E.V."/>
            <person name="Sutormin R.A."/>
            <person name="Nabieva E.R."/>
            <person name="Penin A.A."/>
            <person name="Kondrashov A.S."/>
            <person name="Logacheva M.D."/>
        </authorList>
    </citation>
    <scope>NUCLEOTIDE SEQUENCE [LARGE SCALE GENOMIC DNA]</scope>
</reference>
<feature type="compositionally biased region" description="Basic and acidic residues" evidence="5">
    <location>
        <begin position="89"/>
        <end position="100"/>
    </location>
</feature>
<keyword evidence="4" id="KW-0539">Nucleus</keyword>
<dbReference type="PANTHER" id="PTHR31500:SF57">
    <property type="entry name" value="AT-HOOK MOTIF NUCLEAR-LOCALIZED PROTEIN 10"/>
    <property type="match status" value="1"/>
</dbReference>
<dbReference type="Gene3D" id="3.30.1330.80">
    <property type="entry name" value="Hypothetical protein, similar to alpha- acetolactate decarboxylase, domain 2"/>
    <property type="match status" value="1"/>
</dbReference>
<evidence type="ECO:0000256" key="5">
    <source>
        <dbReference type="SAM" id="MobiDB-lite"/>
    </source>
</evidence>
<dbReference type="AlphaFoldDB" id="S8C560"/>
<dbReference type="SUPFAM" id="SSF117856">
    <property type="entry name" value="AF0104/ALDC/Ptd012-like"/>
    <property type="match status" value="1"/>
</dbReference>
<name>S8C560_9LAMI</name>
<evidence type="ECO:0000313" key="7">
    <source>
        <dbReference type="EMBL" id="EPS61849.1"/>
    </source>
</evidence>
<gene>
    <name evidence="7" type="ORF">M569_12945</name>
</gene>